<feature type="transmembrane region" description="Helical" evidence="1">
    <location>
        <begin position="48"/>
        <end position="68"/>
    </location>
</feature>
<dbReference type="InterPro" id="IPR021354">
    <property type="entry name" value="DUF2975"/>
</dbReference>
<sequence>MPPRRAVVLLRVVLVLLFLVATLGQGVLVHEGVAELGAGRIPDLTRPGWAILLVALLGLVCVQVVIVATGKLLTRVARDEIFSPGALPWVDAIVWSIVAGWVLLLCAAAPVYVVAELDDAPGLAAMHLLLLLVGAAVGLLMVVMRALLRQATMLRVDLDAVI</sequence>
<comment type="caution">
    <text evidence="2">The sequence shown here is derived from an EMBL/GenBank/DDBJ whole genome shotgun (WGS) entry which is preliminary data.</text>
</comment>
<evidence type="ECO:0000313" key="3">
    <source>
        <dbReference type="Proteomes" id="UP000320338"/>
    </source>
</evidence>
<dbReference type="Pfam" id="PF11188">
    <property type="entry name" value="DUF2975"/>
    <property type="match status" value="1"/>
</dbReference>
<gene>
    <name evidence="2" type="ORF">PHY01_52220</name>
</gene>
<dbReference type="AlphaFoldDB" id="A0A4Y3WYX9"/>
<keyword evidence="3" id="KW-1185">Reference proteome</keyword>
<name>A0A4Y3WYX9_9PSEU</name>
<keyword evidence="1" id="KW-0812">Transmembrane</keyword>
<evidence type="ECO:0000313" key="2">
    <source>
        <dbReference type="EMBL" id="GEC22939.1"/>
    </source>
</evidence>
<evidence type="ECO:0000256" key="1">
    <source>
        <dbReference type="SAM" id="Phobius"/>
    </source>
</evidence>
<keyword evidence="1" id="KW-1133">Transmembrane helix</keyword>
<protein>
    <submittedName>
        <fullName evidence="2">Uncharacterized protein</fullName>
    </submittedName>
</protein>
<keyword evidence="1" id="KW-0472">Membrane</keyword>
<organism evidence="2 3">
    <name type="scientific">Pseudonocardia hydrocarbonoxydans</name>
    <dbReference type="NCBI Taxonomy" id="76726"/>
    <lineage>
        <taxon>Bacteria</taxon>
        <taxon>Bacillati</taxon>
        <taxon>Actinomycetota</taxon>
        <taxon>Actinomycetes</taxon>
        <taxon>Pseudonocardiales</taxon>
        <taxon>Pseudonocardiaceae</taxon>
        <taxon>Pseudonocardia</taxon>
    </lineage>
</organism>
<proteinExistence type="predicted"/>
<dbReference type="RefSeq" id="WP_141282876.1">
    <property type="nucleotide sequence ID" value="NZ_BAAARZ010000109.1"/>
</dbReference>
<dbReference type="OrthoDB" id="3240470at2"/>
<dbReference type="Proteomes" id="UP000320338">
    <property type="component" value="Unassembled WGS sequence"/>
</dbReference>
<accession>A0A4Y3WYX9</accession>
<feature type="transmembrane region" description="Helical" evidence="1">
    <location>
        <begin position="125"/>
        <end position="148"/>
    </location>
</feature>
<dbReference type="EMBL" id="BJNG01000070">
    <property type="protein sequence ID" value="GEC22939.1"/>
    <property type="molecule type" value="Genomic_DNA"/>
</dbReference>
<feature type="transmembrane region" description="Helical" evidence="1">
    <location>
        <begin position="89"/>
        <end position="113"/>
    </location>
</feature>
<reference evidence="2 3" key="1">
    <citation type="submission" date="2019-06" db="EMBL/GenBank/DDBJ databases">
        <title>Whole genome shotgun sequence of Pseudonocardia hydrocarbonoxydans NBRC 14498.</title>
        <authorList>
            <person name="Hosoyama A."/>
            <person name="Uohara A."/>
            <person name="Ohji S."/>
            <person name="Ichikawa N."/>
        </authorList>
    </citation>
    <scope>NUCLEOTIDE SEQUENCE [LARGE SCALE GENOMIC DNA]</scope>
    <source>
        <strain evidence="2 3">NBRC 14498</strain>
    </source>
</reference>